<reference evidence="5 6" key="1">
    <citation type="submission" date="2024-01" db="EMBL/GenBank/DDBJ databases">
        <title>Genome insights into Plantactinospora sonchi sp. nov.</title>
        <authorList>
            <person name="Wang L."/>
        </authorList>
    </citation>
    <scope>NUCLEOTIDE SEQUENCE [LARGE SCALE GENOMIC DNA]</scope>
    <source>
        <strain evidence="5 6">NEAU-QY2</strain>
    </source>
</reference>
<dbReference type="RefSeq" id="WP_331212196.1">
    <property type="nucleotide sequence ID" value="NZ_JAZGQK010000001.1"/>
</dbReference>
<dbReference type="InterPro" id="IPR028098">
    <property type="entry name" value="Glyco_trans_4-like_N"/>
</dbReference>
<feature type="region of interest" description="Disordered" evidence="3">
    <location>
        <begin position="37"/>
        <end position="56"/>
    </location>
</feature>
<gene>
    <name evidence="5" type="ORF">V1633_01195</name>
</gene>
<evidence type="ECO:0000256" key="1">
    <source>
        <dbReference type="ARBA" id="ARBA00022676"/>
    </source>
</evidence>
<dbReference type="SUPFAM" id="SSF53756">
    <property type="entry name" value="UDP-Glycosyltransferase/glycogen phosphorylase"/>
    <property type="match status" value="1"/>
</dbReference>
<feature type="compositionally biased region" description="Low complexity" evidence="3">
    <location>
        <begin position="37"/>
        <end position="47"/>
    </location>
</feature>
<dbReference type="PANTHER" id="PTHR45947:SF3">
    <property type="entry name" value="SULFOQUINOVOSYL TRANSFERASE SQD2"/>
    <property type="match status" value="1"/>
</dbReference>
<dbReference type="Proteomes" id="UP001332243">
    <property type="component" value="Unassembled WGS sequence"/>
</dbReference>
<dbReference type="GO" id="GO:0016757">
    <property type="term" value="F:glycosyltransferase activity"/>
    <property type="evidence" value="ECO:0007669"/>
    <property type="project" value="UniProtKB-KW"/>
</dbReference>
<keyword evidence="6" id="KW-1185">Reference proteome</keyword>
<proteinExistence type="predicted"/>
<accession>A0ABU7RKT6</accession>
<dbReference type="EMBL" id="JAZGQK010000001">
    <property type="protein sequence ID" value="MEE6257102.1"/>
    <property type="molecule type" value="Genomic_DNA"/>
</dbReference>
<dbReference type="PANTHER" id="PTHR45947">
    <property type="entry name" value="SULFOQUINOVOSYL TRANSFERASE SQD2"/>
    <property type="match status" value="1"/>
</dbReference>
<sequence>MRIAIVTESFPPDVNGVAHSVVRVAEHLVRRGHHPMVVAPQPAAGPAGRTGQRSPDAALPYPVLRVPSVPTPGYPQFRLGLPGRELTTALRAHGTDVVHLASPFVLGARGVAVARALGLPSVAVYQTDVAAYARAYRVRVTEAAAWRWLRYVHNSADRTLVPSTATATALHEHGVRRIWLWQRGVDGVRFHPEHRSAALRRALAPDGEVLVGYVGRLAAEKRVELLAGASTLPGVRVVVVGDGPAAPALRRALPNALFLGPRHGRQLARIYASLDVFAHTGPYETFGQTVQEAMASGLPVVAPAAGGPLDLVEPGCTGALVPPDDPVAFTAAVAELAVDPERRTAYGRAGRDAVGGRTWSVIGDELLGHYAAVRAGVAGNGGGVGPVSGVGGVRPGRLFRPRQAAA</sequence>
<dbReference type="CDD" id="cd03814">
    <property type="entry name" value="GT4-like"/>
    <property type="match status" value="1"/>
</dbReference>
<evidence type="ECO:0000256" key="2">
    <source>
        <dbReference type="ARBA" id="ARBA00022679"/>
    </source>
</evidence>
<protein>
    <submittedName>
        <fullName evidence="5">Glycosyltransferase family 1 protein</fullName>
        <ecNumber evidence="5">2.4.-.-</ecNumber>
    </submittedName>
</protein>
<evidence type="ECO:0000313" key="6">
    <source>
        <dbReference type="Proteomes" id="UP001332243"/>
    </source>
</evidence>
<feature type="domain" description="Glycosyltransferase subfamily 4-like N-terminal" evidence="4">
    <location>
        <begin position="14"/>
        <end position="186"/>
    </location>
</feature>
<dbReference type="Gene3D" id="3.40.50.2000">
    <property type="entry name" value="Glycogen Phosphorylase B"/>
    <property type="match status" value="2"/>
</dbReference>
<dbReference type="InterPro" id="IPR050194">
    <property type="entry name" value="Glycosyltransferase_grp1"/>
</dbReference>
<dbReference type="EC" id="2.4.-.-" evidence="5"/>
<evidence type="ECO:0000313" key="5">
    <source>
        <dbReference type="EMBL" id="MEE6257102.1"/>
    </source>
</evidence>
<evidence type="ECO:0000259" key="4">
    <source>
        <dbReference type="Pfam" id="PF13439"/>
    </source>
</evidence>
<name>A0ABU7RKT6_9ACTN</name>
<keyword evidence="2 5" id="KW-0808">Transferase</keyword>
<evidence type="ECO:0000256" key="3">
    <source>
        <dbReference type="SAM" id="MobiDB-lite"/>
    </source>
</evidence>
<dbReference type="Pfam" id="PF13692">
    <property type="entry name" value="Glyco_trans_1_4"/>
    <property type="match status" value="1"/>
</dbReference>
<comment type="caution">
    <text evidence="5">The sequence shown here is derived from an EMBL/GenBank/DDBJ whole genome shotgun (WGS) entry which is preliminary data.</text>
</comment>
<dbReference type="Pfam" id="PF13439">
    <property type="entry name" value="Glyco_transf_4"/>
    <property type="match status" value="1"/>
</dbReference>
<organism evidence="5 6">
    <name type="scientific">Plantactinospora sonchi</name>
    <dbReference type="NCBI Taxonomy" id="1544735"/>
    <lineage>
        <taxon>Bacteria</taxon>
        <taxon>Bacillati</taxon>
        <taxon>Actinomycetota</taxon>
        <taxon>Actinomycetes</taxon>
        <taxon>Micromonosporales</taxon>
        <taxon>Micromonosporaceae</taxon>
        <taxon>Plantactinospora</taxon>
    </lineage>
</organism>
<keyword evidence="1 5" id="KW-0328">Glycosyltransferase</keyword>